<feature type="binding site" evidence="7">
    <location>
        <begin position="399"/>
        <end position="402"/>
    </location>
    <ligand>
        <name>GTP</name>
        <dbReference type="ChEBI" id="CHEBI:37565"/>
    </ligand>
</feature>
<feature type="binding site" evidence="8">
    <location>
        <position position="289"/>
    </location>
    <ligand>
        <name>Mg(2+)</name>
        <dbReference type="ChEBI" id="CHEBI:18420"/>
    </ligand>
</feature>
<comment type="function">
    <text evidence="6">GTPase that associates with the 50S ribosomal subunit and may have a role during protein synthesis or ribosome biogenesis.</text>
</comment>
<feature type="binding site" evidence="7">
    <location>
        <begin position="423"/>
        <end position="425"/>
    </location>
    <ligand>
        <name>GTP</name>
        <dbReference type="ChEBI" id="CHEBI:37565"/>
    </ligand>
</feature>
<proteinExistence type="inferred from homology"/>
<dbReference type="InterPro" id="IPR006073">
    <property type="entry name" value="GTP-bd"/>
</dbReference>
<feature type="binding site" evidence="7">
    <location>
        <begin position="282"/>
        <end position="289"/>
    </location>
    <ligand>
        <name>GTP</name>
        <dbReference type="ChEBI" id="CHEBI:37565"/>
    </ligand>
</feature>
<dbReference type="Pfam" id="PF01926">
    <property type="entry name" value="MMR_HSR1"/>
    <property type="match status" value="1"/>
</dbReference>
<keyword evidence="4 8" id="KW-0460">Magnesium</keyword>
<evidence type="ECO:0000256" key="7">
    <source>
        <dbReference type="PIRSR" id="PIRSR006809-1"/>
    </source>
</evidence>
<dbReference type="GO" id="GO:0003924">
    <property type="term" value="F:GTPase activity"/>
    <property type="evidence" value="ECO:0007669"/>
    <property type="project" value="UniProtKB-UniRule"/>
</dbReference>
<evidence type="ECO:0000256" key="9">
    <source>
        <dbReference type="SAM" id="MobiDB-lite"/>
    </source>
</evidence>
<evidence type="ECO:0000256" key="5">
    <source>
        <dbReference type="ARBA" id="ARBA00023134"/>
    </source>
</evidence>
<comment type="cofactor">
    <cofactor evidence="8">
        <name>Mg(2+)</name>
        <dbReference type="ChEBI" id="CHEBI:18420"/>
    </cofactor>
</comment>
<dbReference type="GO" id="GO:0043022">
    <property type="term" value="F:ribosome binding"/>
    <property type="evidence" value="ECO:0007669"/>
    <property type="project" value="TreeGrafter"/>
</dbReference>
<evidence type="ECO:0000256" key="8">
    <source>
        <dbReference type="PIRSR" id="PIRSR006809-2"/>
    </source>
</evidence>
<dbReference type="PANTHER" id="PTHR10229:SF0">
    <property type="entry name" value="GTP-BINDING PROTEIN 6-RELATED"/>
    <property type="match status" value="1"/>
</dbReference>
<dbReference type="InterPro" id="IPR032305">
    <property type="entry name" value="GTP-bd_M"/>
</dbReference>
<evidence type="ECO:0000256" key="2">
    <source>
        <dbReference type="ARBA" id="ARBA00022723"/>
    </source>
</evidence>
<dbReference type="PROSITE" id="PS51705">
    <property type="entry name" value="G_HFLX"/>
    <property type="match status" value="1"/>
</dbReference>
<evidence type="ECO:0000256" key="4">
    <source>
        <dbReference type="ARBA" id="ARBA00022842"/>
    </source>
</evidence>
<feature type="binding site" evidence="7">
    <location>
        <begin position="329"/>
        <end position="332"/>
    </location>
    <ligand>
        <name>GTP</name>
        <dbReference type="ChEBI" id="CHEBI:37565"/>
    </ligand>
</feature>
<dbReference type="InterPro" id="IPR027417">
    <property type="entry name" value="P-loop_NTPase"/>
</dbReference>
<name>A0A0U0YMM3_9MYCO</name>
<keyword evidence="3 6" id="KW-0547">Nucleotide-binding</keyword>
<feature type="domain" description="Hflx-type G" evidence="10">
    <location>
        <begin position="276"/>
        <end position="445"/>
    </location>
</feature>
<dbReference type="EMBL" id="CSWP01000001">
    <property type="protein sequence ID" value="CPV32144.1"/>
    <property type="molecule type" value="Genomic_DNA"/>
</dbReference>
<comment type="similarity">
    <text evidence="6">Belongs to the TRAFAC class OBG-HflX-like GTPase superfamily. HflX GTPase family.</text>
</comment>
<dbReference type="Pfam" id="PF13167">
    <property type="entry name" value="GTP-bdg_N"/>
    <property type="match status" value="1"/>
</dbReference>
<keyword evidence="5 6" id="KW-0342">GTP-binding</keyword>
<comment type="subunit">
    <text evidence="6">Monomer. Associates with the 50S ribosomal subunit.</text>
</comment>
<keyword evidence="1 6" id="KW-0963">Cytoplasm</keyword>
<evidence type="ECO:0000256" key="3">
    <source>
        <dbReference type="ARBA" id="ARBA00022741"/>
    </source>
</evidence>
<dbReference type="PANTHER" id="PTHR10229">
    <property type="entry name" value="GTP-BINDING PROTEIN HFLX"/>
    <property type="match status" value="1"/>
</dbReference>
<accession>A0A0U0YMM3</accession>
<dbReference type="Pfam" id="PF16360">
    <property type="entry name" value="GTP-bdg_M"/>
    <property type="match status" value="1"/>
</dbReference>
<dbReference type="CDD" id="cd01878">
    <property type="entry name" value="HflX"/>
    <property type="match status" value="1"/>
</dbReference>
<dbReference type="PRINTS" id="PR00326">
    <property type="entry name" value="GTP1OBG"/>
</dbReference>
<dbReference type="Gene3D" id="3.40.50.11060">
    <property type="entry name" value="GTPase HflX, N-terminal domain"/>
    <property type="match status" value="1"/>
</dbReference>
<feature type="region of interest" description="Disordered" evidence="9">
    <location>
        <begin position="1"/>
        <end position="23"/>
    </location>
</feature>
<dbReference type="GO" id="GO:0005737">
    <property type="term" value="C:cytoplasm"/>
    <property type="evidence" value="ECO:0007669"/>
    <property type="project" value="UniProtKB-SubCell"/>
</dbReference>
<dbReference type="GO" id="GO:0005525">
    <property type="term" value="F:GTP binding"/>
    <property type="evidence" value="ECO:0007669"/>
    <property type="project" value="UniProtKB-UniRule"/>
</dbReference>
<evidence type="ECO:0000313" key="12">
    <source>
        <dbReference type="Proteomes" id="UP000045782"/>
    </source>
</evidence>
<feature type="region of interest" description="Disordered" evidence="9">
    <location>
        <begin position="214"/>
        <end position="237"/>
    </location>
</feature>
<dbReference type="Proteomes" id="UP000045782">
    <property type="component" value="Unassembled WGS sequence"/>
</dbReference>
<evidence type="ECO:0000256" key="1">
    <source>
        <dbReference type="ARBA" id="ARBA00022490"/>
    </source>
</evidence>
<dbReference type="Gene3D" id="3.40.50.300">
    <property type="entry name" value="P-loop containing nucleotide triphosphate hydrolases"/>
    <property type="match status" value="1"/>
</dbReference>
<dbReference type="SUPFAM" id="SSF52540">
    <property type="entry name" value="P-loop containing nucleoside triphosphate hydrolases"/>
    <property type="match status" value="1"/>
</dbReference>
<dbReference type="PIRSF" id="PIRSF006809">
    <property type="entry name" value="GTP-binding_hflX_prd"/>
    <property type="match status" value="1"/>
</dbReference>
<evidence type="ECO:0000313" key="11">
    <source>
        <dbReference type="EMBL" id="CPV32144.1"/>
    </source>
</evidence>
<keyword evidence="2 8" id="KW-0479">Metal-binding</keyword>
<protein>
    <recommendedName>
        <fullName evidence="6">GTPase HflX</fullName>
    </recommendedName>
    <alternativeName>
        <fullName evidence="6">GTP-binding protein HflX</fullName>
    </alternativeName>
</protein>
<sequence length="496" mass="52966">MVKSRTNGGAALAPADNSDAFDEPRVGASVANMRATYETPTDGELALEDRAALKRVAGLSTELADVTEVEYRQLRLERVVLVGVWTEGTSQEAEASMAELAALAETAGSEVLEGLIQRRQKPDPATYIGSGKAIELREIVLATGADTVICDGELSPAQLVALEKAVKVKVIDRTALILDIFAQHATSREGKAQVSLAQMEYMLPRLRGWGESMSRQAGGRAGGAGGGVGTRGPGETKIETDRRRIRERMSKLRREIRDMKKVRDTKRSRRLESDVPSVAIVGYTNAGKSSLLNAITGAGVLVQDALFATLEPTTRRGTFDDGREFVITDTVGFVRHLPTQLVEAFRSTLEEVADADLLVHVVDGSDMAPLAQIEAVRTVIGEVVADHDASAAPELLVINKVDAAGDLALAQLRRALPKALFVSAHTGEGIATLREAIAEAVPRGDVPVDVVIPYERGDLVARMHAEGQVQSTEHLADGTRVVGRVPRALAAVLTAL</sequence>
<organism evidence="11 12">
    <name type="scientific">Mycobacteroides abscessus</name>
    <dbReference type="NCBI Taxonomy" id="36809"/>
    <lineage>
        <taxon>Bacteria</taxon>
        <taxon>Bacillati</taxon>
        <taxon>Actinomycetota</taxon>
        <taxon>Actinomycetes</taxon>
        <taxon>Mycobacteriales</taxon>
        <taxon>Mycobacteriaceae</taxon>
        <taxon>Mycobacteroides</taxon>
    </lineage>
</organism>
<comment type="subcellular location">
    <subcellularLocation>
        <location evidence="6">Cytoplasm</location>
    </subcellularLocation>
    <text evidence="6">May associate with membranes.</text>
</comment>
<dbReference type="InterPro" id="IPR016496">
    <property type="entry name" value="GTPase_HflX"/>
</dbReference>
<evidence type="ECO:0000256" key="6">
    <source>
        <dbReference type="HAMAP-Rule" id="MF_00900"/>
    </source>
</evidence>
<feature type="compositionally biased region" description="Gly residues" evidence="9">
    <location>
        <begin position="219"/>
        <end position="232"/>
    </location>
</feature>
<feature type="binding site" evidence="8">
    <location>
        <position position="309"/>
    </location>
    <ligand>
        <name>Mg(2+)</name>
        <dbReference type="ChEBI" id="CHEBI:18420"/>
    </ligand>
</feature>
<gene>
    <name evidence="6 11" type="primary">hflX</name>
    <name evidence="11" type="ORF">ERS075579_00310</name>
</gene>
<dbReference type="NCBIfam" id="TIGR03156">
    <property type="entry name" value="GTP_HflX"/>
    <property type="match status" value="1"/>
</dbReference>
<evidence type="ECO:0000259" key="10">
    <source>
        <dbReference type="PROSITE" id="PS51705"/>
    </source>
</evidence>
<dbReference type="InterPro" id="IPR042108">
    <property type="entry name" value="GTPase_HflX_N_sf"/>
</dbReference>
<dbReference type="HAMAP" id="MF_00900">
    <property type="entry name" value="GTPase_HflX"/>
    <property type="match status" value="1"/>
</dbReference>
<dbReference type="FunFam" id="3.40.50.11060:FF:000001">
    <property type="entry name" value="GTPase HflX"/>
    <property type="match status" value="1"/>
</dbReference>
<dbReference type="InterPro" id="IPR030394">
    <property type="entry name" value="G_HFLX_dom"/>
</dbReference>
<dbReference type="AlphaFoldDB" id="A0A0U0YMM3"/>
<dbReference type="InterPro" id="IPR025121">
    <property type="entry name" value="GTPase_HflX_N"/>
</dbReference>
<dbReference type="GO" id="GO:0046872">
    <property type="term" value="F:metal ion binding"/>
    <property type="evidence" value="ECO:0007669"/>
    <property type="project" value="UniProtKB-KW"/>
</dbReference>
<dbReference type="Gene3D" id="6.10.250.2860">
    <property type="match status" value="1"/>
</dbReference>
<reference evidence="11 12" key="1">
    <citation type="submission" date="2015-03" db="EMBL/GenBank/DDBJ databases">
        <authorList>
            <person name="Murphy D."/>
        </authorList>
    </citation>
    <scope>NUCLEOTIDE SEQUENCE [LARGE SCALE GENOMIC DNA]</scope>
    <source>
        <strain evidence="11 12">PAP088</strain>
    </source>
</reference>